<reference evidence="1 2" key="1">
    <citation type="submission" date="2018-08" db="EMBL/GenBank/DDBJ databases">
        <title>A genome reference for cultivated species of the human gut microbiota.</title>
        <authorList>
            <person name="Zou Y."/>
            <person name="Xue W."/>
            <person name="Luo G."/>
        </authorList>
    </citation>
    <scope>NUCLEOTIDE SEQUENCE [LARGE SCALE GENOMIC DNA]</scope>
    <source>
        <strain evidence="1 2">TF05-11AC</strain>
    </source>
</reference>
<proteinExistence type="predicted"/>
<dbReference type="PROSITE" id="PS50943">
    <property type="entry name" value="HTH_CROC1"/>
    <property type="match status" value="1"/>
</dbReference>
<comment type="caution">
    <text evidence="1">The sequence shown here is derived from an EMBL/GenBank/DDBJ whole genome shotgun (WGS) entry which is preliminary data.</text>
</comment>
<accession>A0A3E4TUX4</accession>
<evidence type="ECO:0000313" key="1">
    <source>
        <dbReference type="EMBL" id="RGL95827.1"/>
    </source>
</evidence>
<dbReference type="GO" id="GO:0003677">
    <property type="term" value="F:DNA binding"/>
    <property type="evidence" value="ECO:0007669"/>
    <property type="project" value="InterPro"/>
</dbReference>
<dbReference type="CDD" id="cd00093">
    <property type="entry name" value="HTH_XRE"/>
    <property type="match status" value="1"/>
</dbReference>
<sequence length="81" mass="9312">MEEIKIRSDNRIPVGANIRRIRIEKKVKASSIVLDLQLQGCNINKQRYYKLEHDLANVYASELVAIANYLNVSLDELLKAK</sequence>
<dbReference type="EMBL" id="QSSQ01000044">
    <property type="protein sequence ID" value="RGL95827.1"/>
    <property type="molecule type" value="Genomic_DNA"/>
</dbReference>
<organism evidence="1 2">
    <name type="scientific">Hungatella hathewayi</name>
    <dbReference type="NCBI Taxonomy" id="154046"/>
    <lineage>
        <taxon>Bacteria</taxon>
        <taxon>Bacillati</taxon>
        <taxon>Bacillota</taxon>
        <taxon>Clostridia</taxon>
        <taxon>Lachnospirales</taxon>
        <taxon>Lachnospiraceae</taxon>
        <taxon>Hungatella</taxon>
    </lineage>
</organism>
<dbReference type="InterPro" id="IPR001387">
    <property type="entry name" value="Cro/C1-type_HTH"/>
</dbReference>
<protein>
    <submittedName>
        <fullName evidence="1">XRE family transcriptional regulator</fullName>
    </submittedName>
</protein>
<evidence type="ECO:0000313" key="2">
    <source>
        <dbReference type="Proteomes" id="UP000261257"/>
    </source>
</evidence>
<dbReference type="Gene3D" id="1.10.260.40">
    <property type="entry name" value="lambda repressor-like DNA-binding domains"/>
    <property type="match status" value="1"/>
</dbReference>
<gene>
    <name evidence="1" type="ORF">DXC39_27600</name>
</gene>
<dbReference type="Proteomes" id="UP000261257">
    <property type="component" value="Unassembled WGS sequence"/>
</dbReference>
<dbReference type="Pfam" id="PF13443">
    <property type="entry name" value="HTH_26"/>
    <property type="match status" value="1"/>
</dbReference>
<dbReference type="InterPro" id="IPR010982">
    <property type="entry name" value="Lambda_DNA-bd_dom_sf"/>
</dbReference>
<name>A0A3E4TUX4_9FIRM</name>
<dbReference type="SUPFAM" id="SSF47413">
    <property type="entry name" value="lambda repressor-like DNA-binding domains"/>
    <property type="match status" value="1"/>
</dbReference>
<dbReference type="AlphaFoldDB" id="A0A3E4TUX4"/>